<dbReference type="KEGG" id="der:6541177"/>
<feature type="chain" id="PRO_5002791200" description="MD-2-related lipid-recognition domain-containing protein" evidence="1">
    <location>
        <begin position="23"/>
        <end position="175"/>
    </location>
</feature>
<reference evidence="2 3" key="1">
    <citation type="journal article" date="2007" name="Nature">
        <title>Evolution of genes and genomes on the Drosophila phylogeny.</title>
        <authorList>
            <consortium name="Drosophila 12 Genomes Consortium"/>
            <person name="Clark A.G."/>
            <person name="Eisen M.B."/>
            <person name="Smith D.R."/>
            <person name="Bergman C.M."/>
            <person name="Oliver B."/>
            <person name="Markow T.A."/>
            <person name="Kaufman T.C."/>
            <person name="Kellis M."/>
            <person name="Gelbart W."/>
            <person name="Iyer V.N."/>
            <person name="Pollard D.A."/>
            <person name="Sackton T.B."/>
            <person name="Larracuente A.M."/>
            <person name="Singh N.D."/>
            <person name="Abad J.P."/>
            <person name="Abt D.N."/>
            <person name="Adryan B."/>
            <person name="Aguade M."/>
            <person name="Akashi H."/>
            <person name="Anderson W.W."/>
            <person name="Aquadro C.F."/>
            <person name="Ardell D.H."/>
            <person name="Arguello R."/>
            <person name="Artieri C.G."/>
            <person name="Barbash D.A."/>
            <person name="Barker D."/>
            <person name="Barsanti P."/>
            <person name="Batterham P."/>
            <person name="Batzoglou S."/>
            <person name="Begun D."/>
            <person name="Bhutkar A."/>
            <person name="Blanco E."/>
            <person name="Bosak S.A."/>
            <person name="Bradley R.K."/>
            <person name="Brand A.D."/>
            <person name="Brent M.R."/>
            <person name="Brooks A.N."/>
            <person name="Brown R.H."/>
            <person name="Butlin R.K."/>
            <person name="Caggese C."/>
            <person name="Calvi B.R."/>
            <person name="Bernardo de Carvalho A."/>
            <person name="Caspi A."/>
            <person name="Castrezana S."/>
            <person name="Celniker S.E."/>
            <person name="Chang J.L."/>
            <person name="Chapple C."/>
            <person name="Chatterji S."/>
            <person name="Chinwalla A."/>
            <person name="Civetta A."/>
            <person name="Clifton S.W."/>
            <person name="Comeron J.M."/>
            <person name="Costello J.C."/>
            <person name="Coyne J.A."/>
            <person name="Daub J."/>
            <person name="David R.G."/>
            <person name="Delcher A.L."/>
            <person name="Delehaunty K."/>
            <person name="Do C.B."/>
            <person name="Ebling H."/>
            <person name="Edwards K."/>
            <person name="Eickbush T."/>
            <person name="Evans J.D."/>
            <person name="Filipski A."/>
            <person name="Findeiss S."/>
            <person name="Freyhult E."/>
            <person name="Fulton L."/>
            <person name="Fulton R."/>
            <person name="Garcia A.C."/>
            <person name="Gardiner A."/>
            <person name="Garfield D.A."/>
            <person name="Garvin B.E."/>
            <person name="Gibson G."/>
            <person name="Gilbert D."/>
            <person name="Gnerre S."/>
            <person name="Godfrey J."/>
            <person name="Good R."/>
            <person name="Gotea V."/>
            <person name="Gravely B."/>
            <person name="Greenberg A.J."/>
            <person name="Griffiths-Jones S."/>
            <person name="Gross S."/>
            <person name="Guigo R."/>
            <person name="Gustafson E.A."/>
            <person name="Haerty W."/>
            <person name="Hahn M.W."/>
            <person name="Halligan D.L."/>
            <person name="Halpern A.L."/>
            <person name="Halter G.M."/>
            <person name="Han M.V."/>
            <person name="Heger A."/>
            <person name="Hillier L."/>
            <person name="Hinrichs A.S."/>
            <person name="Holmes I."/>
            <person name="Hoskins R.A."/>
            <person name="Hubisz M.J."/>
            <person name="Hultmark D."/>
            <person name="Huntley M.A."/>
            <person name="Jaffe D.B."/>
            <person name="Jagadeeshan S."/>
            <person name="Jeck W.R."/>
            <person name="Johnson J."/>
            <person name="Jones C.D."/>
            <person name="Jordan W.C."/>
            <person name="Karpen G.H."/>
            <person name="Kataoka E."/>
            <person name="Keightley P.D."/>
            <person name="Kheradpour P."/>
            <person name="Kirkness E.F."/>
            <person name="Koerich L.B."/>
            <person name="Kristiansen K."/>
            <person name="Kudrna D."/>
            <person name="Kulathinal R.J."/>
            <person name="Kumar S."/>
            <person name="Kwok R."/>
            <person name="Lander E."/>
            <person name="Langley C.H."/>
            <person name="Lapoint R."/>
            <person name="Lazzaro B.P."/>
            <person name="Lee S.J."/>
            <person name="Levesque L."/>
            <person name="Li R."/>
            <person name="Lin C.F."/>
            <person name="Lin M.F."/>
            <person name="Lindblad-Toh K."/>
            <person name="Llopart A."/>
            <person name="Long M."/>
            <person name="Low L."/>
            <person name="Lozovsky E."/>
            <person name="Lu J."/>
            <person name="Luo M."/>
            <person name="Machado C.A."/>
            <person name="Makalowski W."/>
            <person name="Marzo M."/>
            <person name="Matsuda M."/>
            <person name="Matzkin L."/>
            <person name="McAllister B."/>
            <person name="McBride C.S."/>
            <person name="McKernan B."/>
            <person name="McKernan K."/>
            <person name="Mendez-Lago M."/>
            <person name="Minx P."/>
            <person name="Mollenhauer M.U."/>
            <person name="Montooth K."/>
            <person name="Mount S.M."/>
            <person name="Mu X."/>
            <person name="Myers E."/>
            <person name="Negre B."/>
            <person name="Newfeld S."/>
            <person name="Nielsen R."/>
            <person name="Noor M.A."/>
            <person name="O'Grady P."/>
            <person name="Pachter L."/>
            <person name="Papaceit M."/>
            <person name="Parisi M.J."/>
            <person name="Parisi M."/>
            <person name="Parts L."/>
            <person name="Pedersen J.S."/>
            <person name="Pesole G."/>
            <person name="Phillippy A.M."/>
            <person name="Ponting C.P."/>
            <person name="Pop M."/>
            <person name="Porcelli D."/>
            <person name="Powell J.R."/>
            <person name="Prohaska S."/>
            <person name="Pruitt K."/>
            <person name="Puig M."/>
            <person name="Quesneville H."/>
            <person name="Ram K.R."/>
            <person name="Rand D."/>
            <person name="Rasmussen M.D."/>
            <person name="Reed L.K."/>
            <person name="Reenan R."/>
            <person name="Reily A."/>
            <person name="Remington K.A."/>
            <person name="Rieger T.T."/>
            <person name="Ritchie M.G."/>
            <person name="Robin C."/>
            <person name="Rogers Y.H."/>
            <person name="Rohde C."/>
            <person name="Rozas J."/>
            <person name="Rubenfield M.J."/>
            <person name="Ruiz A."/>
            <person name="Russo S."/>
            <person name="Salzberg S.L."/>
            <person name="Sanchez-Gracia A."/>
            <person name="Saranga D.J."/>
            <person name="Sato H."/>
            <person name="Schaeffer S.W."/>
            <person name="Schatz M.C."/>
            <person name="Schlenke T."/>
            <person name="Schwartz R."/>
            <person name="Segarra C."/>
            <person name="Singh R.S."/>
            <person name="Sirot L."/>
            <person name="Sirota M."/>
            <person name="Sisneros N.B."/>
            <person name="Smith C.D."/>
            <person name="Smith T.F."/>
            <person name="Spieth J."/>
            <person name="Stage D.E."/>
            <person name="Stark A."/>
            <person name="Stephan W."/>
            <person name="Strausberg R.L."/>
            <person name="Strempel S."/>
            <person name="Sturgill D."/>
            <person name="Sutton G."/>
            <person name="Sutton G.G."/>
            <person name="Tao W."/>
            <person name="Teichmann S."/>
            <person name="Tobari Y.N."/>
            <person name="Tomimura Y."/>
            <person name="Tsolas J.M."/>
            <person name="Valente V.L."/>
            <person name="Venter E."/>
            <person name="Venter J.C."/>
            <person name="Vicario S."/>
            <person name="Vieira F.G."/>
            <person name="Vilella A.J."/>
            <person name="Villasante A."/>
            <person name="Walenz B."/>
            <person name="Wang J."/>
            <person name="Wasserman M."/>
            <person name="Watts T."/>
            <person name="Wilson D."/>
            <person name="Wilson R.K."/>
            <person name="Wing R.A."/>
            <person name="Wolfner M.F."/>
            <person name="Wong A."/>
            <person name="Wong G.K."/>
            <person name="Wu C.I."/>
            <person name="Wu G."/>
            <person name="Yamamoto D."/>
            <person name="Yang H.P."/>
            <person name="Yang S.P."/>
            <person name="Yorke J.A."/>
            <person name="Yoshida K."/>
            <person name="Zdobnov E."/>
            <person name="Zhang P."/>
            <person name="Zhang Y."/>
            <person name="Zimin A.V."/>
            <person name="Baldwin J."/>
            <person name="Abdouelleil A."/>
            <person name="Abdulkadir J."/>
            <person name="Abebe A."/>
            <person name="Abera B."/>
            <person name="Abreu J."/>
            <person name="Acer S.C."/>
            <person name="Aftuck L."/>
            <person name="Alexander A."/>
            <person name="An P."/>
            <person name="Anderson E."/>
            <person name="Anderson S."/>
            <person name="Arachi H."/>
            <person name="Azer M."/>
            <person name="Bachantsang P."/>
            <person name="Barry A."/>
            <person name="Bayul T."/>
            <person name="Berlin A."/>
            <person name="Bessette D."/>
            <person name="Bloom T."/>
            <person name="Blye J."/>
            <person name="Boguslavskiy L."/>
            <person name="Bonnet C."/>
            <person name="Boukhgalter B."/>
            <person name="Bourzgui I."/>
            <person name="Brown A."/>
            <person name="Cahill P."/>
            <person name="Channer S."/>
            <person name="Cheshatsang Y."/>
            <person name="Chuda L."/>
            <person name="Citroen M."/>
            <person name="Collymore A."/>
            <person name="Cooke P."/>
            <person name="Costello M."/>
            <person name="D'Aco K."/>
            <person name="Daza R."/>
            <person name="De Haan G."/>
            <person name="DeGray S."/>
            <person name="DeMaso C."/>
            <person name="Dhargay N."/>
            <person name="Dooley K."/>
            <person name="Dooley E."/>
            <person name="Doricent M."/>
            <person name="Dorje P."/>
            <person name="Dorjee K."/>
            <person name="Dupes A."/>
            <person name="Elong R."/>
            <person name="Falk J."/>
            <person name="Farina A."/>
            <person name="Faro S."/>
            <person name="Ferguson D."/>
            <person name="Fisher S."/>
            <person name="Foley C.D."/>
            <person name="Franke A."/>
            <person name="Friedrich D."/>
            <person name="Gadbois L."/>
            <person name="Gearin G."/>
            <person name="Gearin C.R."/>
            <person name="Giannoukos G."/>
            <person name="Goode T."/>
            <person name="Graham J."/>
            <person name="Grandbois E."/>
            <person name="Grewal S."/>
            <person name="Gyaltsen K."/>
            <person name="Hafez N."/>
            <person name="Hagos B."/>
            <person name="Hall J."/>
            <person name="Henson C."/>
            <person name="Hollinger A."/>
            <person name="Honan T."/>
            <person name="Huard M.D."/>
            <person name="Hughes L."/>
            <person name="Hurhula B."/>
            <person name="Husby M.E."/>
            <person name="Kamat A."/>
            <person name="Kanga B."/>
            <person name="Kashin S."/>
            <person name="Khazanovich D."/>
            <person name="Kisner P."/>
            <person name="Lance K."/>
            <person name="Lara M."/>
            <person name="Lee W."/>
            <person name="Lennon N."/>
            <person name="Letendre F."/>
            <person name="LeVine R."/>
            <person name="Lipovsky A."/>
            <person name="Liu X."/>
            <person name="Liu J."/>
            <person name="Liu S."/>
            <person name="Lokyitsang T."/>
            <person name="Lokyitsang Y."/>
            <person name="Lubonja R."/>
            <person name="Lui A."/>
            <person name="MacDonald P."/>
            <person name="Magnisalis V."/>
            <person name="Maru K."/>
            <person name="Matthews C."/>
            <person name="McCusker W."/>
            <person name="McDonough S."/>
            <person name="Mehta T."/>
            <person name="Meldrim J."/>
            <person name="Meneus L."/>
            <person name="Mihai O."/>
            <person name="Mihalev A."/>
            <person name="Mihova T."/>
            <person name="Mittelman R."/>
            <person name="Mlenga V."/>
            <person name="Montmayeur A."/>
            <person name="Mulrain L."/>
            <person name="Navidi A."/>
            <person name="Naylor J."/>
            <person name="Negash T."/>
            <person name="Nguyen T."/>
            <person name="Nguyen N."/>
            <person name="Nicol R."/>
            <person name="Norbu C."/>
            <person name="Norbu N."/>
            <person name="Novod N."/>
            <person name="O'Neill B."/>
            <person name="Osman S."/>
            <person name="Markiewicz E."/>
            <person name="Oyono O.L."/>
            <person name="Patti C."/>
            <person name="Phunkhang P."/>
            <person name="Pierre F."/>
            <person name="Priest M."/>
            <person name="Raghuraman S."/>
            <person name="Rege F."/>
            <person name="Reyes R."/>
            <person name="Rise C."/>
            <person name="Rogov P."/>
            <person name="Ross K."/>
            <person name="Ryan E."/>
            <person name="Settipalli S."/>
            <person name="Shea T."/>
            <person name="Sherpa N."/>
            <person name="Shi L."/>
            <person name="Shih D."/>
            <person name="Sparrow T."/>
            <person name="Spaulding J."/>
            <person name="Stalker J."/>
            <person name="Stange-Thomann N."/>
            <person name="Stavropoulos S."/>
            <person name="Stone C."/>
            <person name="Strader C."/>
            <person name="Tesfaye S."/>
            <person name="Thomson T."/>
            <person name="Thoulutsang Y."/>
            <person name="Thoulutsang D."/>
            <person name="Topham K."/>
            <person name="Topping I."/>
            <person name="Tsamla T."/>
            <person name="Vassiliev H."/>
            <person name="Vo A."/>
            <person name="Wangchuk T."/>
            <person name="Wangdi T."/>
            <person name="Weiand M."/>
            <person name="Wilkinson J."/>
            <person name="Wilson A."/>
            <person name="Yadav S."/>
            <person name="Young G."/>
            <person name="Yu Q."/>
            <person name="Zembek L."/>
            <person name="Zhong D."/>
            <person name="Zimmer A."/>
            <person name="Zwirko Z."/>
            <person name="Jaffe D.B."/>
            <person name="Alvarez P."/>
            <person name="Brockman W."/>
            <person name="Butler J."/>
            <person name="Chin C."/>
            <person name="Gnerre S."/>
            <person name="Grabherr M."/>
            <person name="Kleber M."/>
            <person name="Mauceli E."/>
            <person name="MacCallum I."/>
        </authorList>
    </citation>
    <scope>NUCLEOTIDE SEQUENCE [LARGE SCALE GENOMIC DNA]</scope>
    <source>
        <strain evidence="2 3">TSC#14021-0224.01</strain>
    </source>
</reference>
<dbReference type="EMBL" id="CH954177">
    <property type="protein sequence ID" value="EDV58218.1"/>
    <property type="molecule type" value="Genomic_DNA"/>
</dbReference>
<feature type="signal peptide" evidence="1">
    <location>
        <begin position="1"/>
        <end position="22"/>
    </location>
</feature>
<dbReference type="PANTHER" id="PTHR21112:SF0">
    <property type="entry name" value="CHEMOSENSORY PROTEIN A 29A-RELATED"/>
    <property type="match status" value="1"/>
</dbReference>
<keyword evidence="1" id="KW-0732">Signal</keyword>
<evidence type="ECO:0000313" key="3">
    <source>
        <dbReference type="Proteomes" id="UP000008711"/>
    </source>
</evidence>
<organism evidence="2 3">
    <name type="scientific">Drosophila erecta</name>
    <name type="common">Fruit fly</name>
    <dbReference type="NCBI Taxonomy" id="7220"/>
    <lineage>
        <taxon>Eukaryota</taxon>
        <taxon>Metazoa</taxon>
        <taxon>Ecdysozoa</taxon>
        <taxon>Arthropoda</taxon>
        <taxon>Hexapoda</taxon>
        <taxon>Insecta</taxon>
        <taxon>Pterygota</taxon>
        <taxon>Neoptera</taxon>
        <taxon>Endopterygota</taxon>
        <taxon>Diptera</taxon>
        <taxon>Brachycera</taxon>
        <taxon>Muscomorpha</taxon>
        <taxon>Ephydroidea</taxon>
        <taxon>Drosophilidae</taxon>
        <taxon>Drosophila</taxon>
        <taxon>Sophophora</taxon>
    </lineage>
</organism>
<keyword evidence="3" id="KW-1185">Reference proteome</keyword>
<dbReference type="OrthoDB" id="7925769at2759"/>
<protein>
    <recommendedName>
        <fullName evidence="4">MD-2-related lipid-recognition domain-containing protein</fullName>
    </recommendedName>
</protein>
<accession>B3N6W9</accession>
<dbReference type="OMA" id="LFEFNFR"/>
<dbReference type="PhylomeDB" id="B3N6W9"/>
<evidence type="ECO:0008006" key="4">
    <source>
        <dbReference type="Google" id="ProtNLM"/>
    </source>
</evidence>
<dbReference type="PANTHER" id="PTHR21112">
    <property type="entry name" value="CHEMOSENSORY PROTEIN A 29A-RELATED"/>
    <property type="match status" value="1"/>
</dbReference>
<reference evidence="2 3" key="2">
    <citation type="journal article" date="2008" name="Bioinformatics">
        <title>Assembly reconciliation.</title>
        <authorList>
            <person name="Zimin A.V."/>
            <person name="Smith D.R."/>
            <person name="Sutton G."/>
            <person name="Yorke J.A."/>
        </authorList>
    </citation>
    <scope>NUCLEOTIDE SEQUENCE [LARGE SCALE GENOMIC DNA]</scope>
    <source>
        <strain evidence="2 3">TSC#14021-0224.01</strain>
    </source>
</reference>
<dbReference type="AlphaFoldDB" id="B3N6W9"/>
<gene>
    <name evidence="2" type="primary">Dere\GG24101</name>
    <name evidence="2" type="synonym">dere_GLEANR_8861</name>
    <name evidence="2" type="synonym">GG24101</name>
    <name evidence="2" type="ORF">Dere_GG24101</name>
</gene>
<proteinExistence type="predicted"/>
<dbReference type="HOGENOM" id="CLU_115081_1_0_1"/>
<evidence type="ECO:0000313" key="2">
    <source>
        <dbReference type="EMBL" id="EDV58218.1"/>
    </source>
</evidence>
<sequence length="175" mass="19919">MSLELQKVLLVLSIAHSALVRAALECRLESLSKIDGDNETLFEFNFQVVGRERLLNGTINLHVDLDNNYEISTDVSTLLNGEWESSNIRAQYKTCMYLSIIYDNYFAVSFKDTNIPSRTCPIKKGEYYARNVELIADNWAQYAKLGLVRASIIFRKGNVVYGGLDVVLLLRQKIM</sequence>
<name>B3N6W9_DROER</name>
<evidence type="ECO:0000256" key="1">
    <source>
        <dbReference type="SAM" id="SignalP"/>
    </source>
</evidence>
<dbReference type="Proteomes" id="UP000008711">
    <property type="component" value="Unassembled WGS sequence"/>
</dbReference>